<keyword evidence="4" id="KW-1185">Reference proteome</keyword>
<sequence>MMALYPILLVAAVIGANALLPPGYEDDMWCPPDNCRFYTNPFGFVGAASSFNKCKDLASGRTPYISVSFASFGVVLKLTFCLTVFFHAGEVTDGVWTGSLTNVTVPDGWTEPQECTAEEYSECTTNADCTAVVRTQAPSSGGWASCSCFADSALQPFDQCEGANETECETLNCTGNECQYYVAECITAWNGTTGNTCEISMLPGTYTWDENGNEIRSTDPPSSSPIENPGNVTNDTVTVGSALAMEIPCTNDDECFTLIRSRAPGGGNEIGVGICGCYANSVNFPFDECEGRNDTECLMARCRGDACDGLEAYCMLNEDERGSCNVRKTGNASFTGPSITITPVPVNYSWSGGRCSTNDDCYPKARERVPGLSETIGVTTCECYANSYVDPLDECQGESDMTCPIAGCMENQCEGATAYCSEVEGICVLDTPIDGNVTNDIVTEDLALAMEIPCTIDDECFTLIRSRAPGGVDMTGVGVCECYANSVQFPFDECEGRNDMGCIIAKCMGDACDGLEAYCMLNEDEQGFCNVRETDNVTLAGPSVALSPPVPGNYTWSGGRCSTNDDCYPKVRERVPGLSETIGVTTCECYANSYVDPLDECQGESDMTCPIAGCMENQCEGATAYCSQEDGICLLSTSAQSPEGSSTDSTTSAITPPDELLANGTTSNETFIGFTTTTPPSTNANTSSAVTSVFDETIGNGTSNNTENDTSSSFPDKSTEGVSFATGSGAFTKKSFITSLIMGWAIVNCIML</sequence>
<reference evidence="3 4" key="1">
    <citation type="journal article" date="2020" name="G3 (Bethesda)">
        <title>Improved Reference Genome for Cyclotella cryptica CCMP332, a Model for Cell Wall Morphogenesis, Salinity Adaptation, and Lipid Production in Diatoms (Bacillariophyta).</title>
        <authorList>
            <person name="Roberts W.R."/>
            <person name="Downey K.M."/>
            <person name="Ruck E.C."/>
            <person name="Traller J.C."/>
            <person name="Alverson A.J."/>
        </authorList>
    </citation>
    <scope>NUCLEOTIDE SEQUENCE [LARGE SCALE GENOMIC DNA]</scope>
    <source>
        <strain evidence="3 4">CCMP332</strain>
    </source>
</reference>
<proteinExistence type="predicted"/>
<feature type="region of interest" description="Disordered" evidence="1">
    <location>
        <begin position="639"/>
        <end position="662"/>
    </location>
</feature>
<evidence type="ECO:0000256" key="1">
    <source>
        <dbReference type="SAM" id="MobiDB-lite"/>
    </source>
</evidence>
<evidence type="ECO:0000256" key="2">
    <source>
        <dbReference type="SAM" id="SignalP"/>
    </source>
</evidence>
<comment type="caution">
    <text evidence="3">The sequence shown here is derived from an EMBL/GenBank/DDBJ whole genome shotgun (WGS) entry which is preliminary data.</text>
</comment>
<dbReference type="EMBL" id="JABMIG020000317">
    <property type="protein sequence ID" value="KAL3781435.1"/>
    <property type="molecule type" value="Genomic_DNA"/>
</dbReference>
<dbReference type="AlphaFoldDB" id="A0ABD3NZT7"/>
<keyword evidence="2" id="KW-0732">Signal</keyword>
<accession>A0ABD3NZT7</accession>
<feature type="chain" id="PRO_5044881924" evidence="2">
    <location>
        <begin position="19"/>
        <end position="752"/>
    </location>
</feature>
<feature type="region of interest" description="Disordered" evidence="1">
    <location>
        <begin position="696"/>
        <end position="719"/>
    </location>
</feature>
<organism evidence="3 4">
    <name type="scientific">Cyclotella cryptica</name>
    <dbReference type="NCBI Taxonomy" id="29204"/>
    <lineage>
        <taxon>Eukaryota</taxon>
        <taxon>Sar</taxon>
        <taxon>Stramenopiles</taxon>
        <taxon>Ochrophyta</taxon>
        <taxon>Bacillariophyta</taxon>
        <taxon>Coscinodiscophyceae</taxon>
        <taxon>Thalassiosirophycidae</taxon>
        <taxon>Stephanodiscales</taxon>
        <taxon>Stephanodiscaceae</taxon>
        <taxon>Cyclotella</taxon>
    </lineage>
</organism>
<protein>
    <submittedName>
        <fullName evidence="3">Uncharacterized protein</fullName>
    </submittedName>
</protein>
<evidence type="ECO:0000313" key="4">
    <source>
        <dbReference type="Proteomes" id="UP001516023"/>
    </source>
</evidence>
<name>A0ABD3NZT7_9STRA</name>
<feature type="compositionally biased region" description="Low complexity" evidence="1">
    <location>
        <begin position="700"/>
        <end position="713"/>
    </location>
</feature>
<gene>
    <name evidence="3" type="ORF">HJC23_000998</name>
</gene>
<feature type="compositionally biased region" description="Polar residues" evidence="1">
    <location>
        <begin position="639"/>
        <end position="654"/>
    </location>
</feature>
<dbReference type="Proteomes" id="UP001516023">
    <property type="component" value="Unassembled WGS sequence"/>
</dbReference>
<feature type="signal peptide" evidence="2">
    <location>
        <begin position="1"/>
        <end position="18"/>
    </location>
</feature>
<evidence type="ECO:0000313" key="3">
    <source>
        <dbReference type="EMBL" id="KAL3781435.1"/>
    </source>
</evidence>